<dbReference type="Proteomes" id="UP000627446">
    <property type="component" value="Unassembled WGS sequence"/>
</dbReference>
<protein>
    <submittedName>
        <fullName evidence="2">Uncharacterized protein</fullName>
    </submittedName>
</protein>
<evidence type="ECO:0000313" key="2">
    <source>
        <dbReference type="EMBL" id="MBC3880472.1"/>
    </source>
</evidence>
<keyword evidence="3" id="KW-1185">Reference proteome</keyword>
<feature type="transmembrane region" description="Helical" evidence="1">
    <location>
        <begin position="113"/>
        <end position="132"/>
    </location>
</feature>
<accession>A0A923KSN5</accession>
<feature type="transmembrane region" description="Helical" evidence="1">
    <location>
        <begin position="45"/>
        <end position="67"/>
    </location>
</feature>
<dbReference type="AlphaFoldDB" id="A0A923KSN5"/>
<keyword evidence="1" id="KW-0472">Membrane</keyword>
<evidence type="ECO:0000313" key="3">
    <source>
        <dbReference type="Proteomes" id="UP000627446"/>
    </source>
</evidence>
<dbReference type="EMBL" id="JACOFZ010000001">
    <property type="protein sequence ID" value="MBC3880472.1"/>
    <property type="molecule type" value="Genomic_DNA"/>
</dbReference>
<dbReference type="RefSeq" id="WP_186915021.1">
    <property type="nucleotide sequence ID" value="NZ_JACOFZ010000001.1"/>
</dbReference>
<comment type="caution">
    <text evidence="2">The sequence shown here is derived from an EMBL/GenBank/DDBJ whole genome shotgun (WGS) entry which is preliminary data.</text>
</comment>
<organism evidence="2 3">
    <name type="scientific">Undibacterium nitidum</name>
    <dbReference type="NCBI Taxonomy" id="2762298"/>
    <lineage>
        <taxon>Bacteria</taxon>
        <taxon>Pseudomonadati</taxon>
        <taxon>Pseudomonadota</taxon>
        <taxon>Betaproteobacteria</taxon>
        <taxon>Burkholderiales</taxon>
        <taxon>Oxalobacteraceae</taxon>
        <taxon>Undibacterium</taxon>
    </lineage>
</organism>
<feature type="transmembrane region" description="Helical" evidence="1">
    <location>
        <begin position="79"/>
        <end position="101"/>
    </location>
</feature>
<sequence length="135" mass="15258">MEQDKYSKKDRADAKTYSKELRLSIVLYVIVLFASIFVAKSLEAGALQTAVVLTPVLPGLLTMRAIIRHLNRQDEFMRIYMLEMIAIAGGVTAFLSFSYGFAEGVGFPKLNGFVHYGVFMATWLVVVIIRKFQER</sequence>
<name>A0A923KSN5_9BURK</name>
<keyword evidence="1" id="KW-0812">Transmembrane</keyword>
<evidence type="ECO:0000256" key="1">
    <source>
        <dbReference type="SAM" id="Phobius"/>
    </source>
</evidence>
<feature type="transmembrane region" description="Helical" evidence="1">
    <location>
        <begin position="21"/>
        <end position="39"/>
    </location>
</feature>
<reference evidence="2" key="1">
    <citation type="submission" date="2020-08" db="EMBL/GenBank/DDBJ databases">
        <title>Novel species isolated from subtropical streams in China.</title>
        <authorList>
            <person name="Lu H."/>
        </authorList>
    </citation>
    <scope>NUCLEOTIDE SEQUENCE</scope>
    <source>
        <strain evidence="2">LX22W</strain>
    </source>
</reference>
<keyword evidence="1" id="KW-1133">Transmembrane helix</keyword>
<proteinExistence type="predicted"/>
<gene>
    <name evidence="2" type="ORF">H8K36_03745</name>
</gene>